<dbReference type="SUPFAM" id="SSF53850">
    <property type="entry name" value="Periplasmic binding protein-like II"/>
    <property type="match status" value="1"/>
</dbReference>
<gene>
    <name evidence="6" type="ORF">SAMN05877831_1046</name>
</gene>
<keyword evidence="2" id="KW-0805">Transcription regulation</keyword>
<dbReference type="PROSITE" id="PS50931">
    <property type="entry name" value="HTH_LYSR"/>
    <property type="match status" value="1"/>
</dbReference>
<dbReference type="InterPro" id="IPR036390">
    <property type="entry name" value="WH_DNA-bd_sf"/>
</dbReference>
<dbReference type="PRINTS" id="PR00039">
    <property type="entry name" value="HTHLYSR"/>
</dbReference>
<evidence type="ECO:0000256" key="2">
    <source>
        <dbReference type="ARBA" id="ARBA00023015"/>
    </source>
</evidence>
<dbReference type="AlphaFoldDB" id="A0A285SB63"/>
<dbReference type="GO" id="GO:0043565">
    <property type="term" value="F:sequence-specific DNA binding"/>
    <property type="evidence" value="ECO:0007669"/>
    <property type="project" value="TreeGrafter"/>
</dbReference>
<dbReference type="GO" id="GO:0006351">
    <property type="term" value="P:DNA-templated transcription"/>
    <property type="evidence" value="ECO:0007669"/>
    <property type="project" value="TreeGrafter"/>
</dbReference>
<dbReference type="Proteomes" id="UP000219111">
    <property type="component" value="Unassembled WGS sequence"/>
</dbReference>
<dbReference type="InterPro" id="IPR058163">
    <property type="entry name" value="LysR-type_TF_proteobact-type"/>
</dbReference>
<dbReference type="PANTHER" id="PTHR30537">
    <property type="entry name" value="HTH-TYPE TRANSCRIPTIONAL REGULATOR"/>
    <property type="match status" value="1"/>
</dbReference>
<dbReference type="InterPro" id="IPR005119">
    <property type="entry name" value="LysR_subst-bd"/>
</dbReference>
<evidence type="ECO:0000313" key="7">
    <source>
        <dbReference type="Proteomes" id="UP000219111"/>
    </source>
</evidence>
<dbReference type="InterPro" id="IPR036388">
    <property type="entry name" value="WH-like_DNA-bd_sf"/>
</dbReference>
<evidence type="ECO:0000256" key="1">
    <source>
        <dbReference type="ARBA" id="ARBA00009437"/>
    </source>
</evidence>
<dbReference type="OrthoDB" id="5526340at2"/>
<evidence type="ECO:0000259" key="5">
    <source>
        <dbReference type="PROSITE" id="PS50931"/>
    </source>
</evidence>
<evidence type="ECO:0000313" key="6">
    <source>
        <dbReference type="EMBL" id="SOC04739.1"/>
    </source>
</evidence>
<dbReference type="GO" id="GO:0003700">
    <property type="term" value="F:DNA-binding transcription factor activity"/>
    <property type="evidence" value="ECO:0007669"/>
    <property type="project" value="InterPro"/>
</dbReference>
<dbReference type="Pfam" id="PF00126">
    <property type="entry name" value="HTH_1"/>
    <property type="match status" value="1"/>
</dbReference>
<evidence type="ECO:0000256" key="3">
    <source>
        <dbReference type="ARBA" id="ARBA00023125"/>
    </source>
</evidence>
<proteinExistence type="inferred from homology"/>
<reference evidence="7" key="1">
    <citation type="submission" date="2017-08" db="EMBL/GenBank/DDBJ databases">
        <authorList>
            <person name="Varghese N."/>
            <person name="Submissions S."/>
        </authorList>
    </citation>
    <scope>NUCLEOTIDE SEQUENCE [LARGE SCALE GENOMIC DNA]</scope>
    <source>
        <strain evidence="7">JA276</strain>
    </source>
</reference>
<evidence type="ECO:0000256" key="4">
    <source>
        <dbReference type="ARBA" id="ARBA00023163"/>
    </source>
</evidence>
<protein>
    <submittedName>
        <fullName evidence="6">DNA-binding transcriptional LysR family regulator</fullName>
    </submittedName>
</protein>
<keyword evidence="4" id="KW-0804">Transcription</keyword>
<dbReference type="Gene3D" id="1.10.10.10">
    <property type="entry name" value="Winged helix-like DNA-binding domain superfamily/Winged helix DNA-binding domain"/>
    <property type="match status" value="1"/>
</dbReference>
<dbReference type="PANTHER" id="PTHR30537:SF74">
    <property type="entry name" value="HTH-TYPE TRANSCRIPTIONAL REGULATOR TRPI"/>
    <property type="match status" value="1"/>
</dbReference>
<comment type="similarity">
    <text evidence="1">Belongs to the LysR transcriptional regulatory family.</text>
</comment>
<keyword evidence="7" id="KW-1185">Reference proteome</keyword>
<dbReference type="InterPro" id="IPR000847">
    <property type="entry name" value="LysR_HTH_N"/>
</dbReference>
<feature type="domain" description="HTH lysR-type" evidence="5">
    <location>
        <begin position="7"/>
        <end position="64"/>
    </location>
</feature>
<name>A0A285SB63_9RHOB</name>
<organism evidence="6 7">
    <name type="scientific">Rhodobacter maris</name>
    <dbReference type="NCBI Taxonomy" id="446682"/>
    <lineage>
        <taxon>Bacteria</taxon>
        <taxon>Pseudomonadati</taxon>
        <taxon>Pseudomonadota</taxon>
        <taxon>Alphaproteobacteria</taxon>
        <taxon>Rhodobacterales</taxon>
        <taxon>Rhodobacter group</taxon>
        <taxon>Rhodobacter</taxon>
    </lineage>
</organism>
<accession>A0A285SB63</accession>
<dbReference type="SUPFAM" id="SSF46785">
    <property type="entry name" value="Winged helix' DNA-binding domain"/>
    <property type="match status" value="1"/>
</dbReference>
<keyword evidence="3 6" id="KW-0238">DNA-binding</keyword>
<dbReference type="EMBL" id="OBMT01000004">
    <property type="protein sequence ID" value="SOC04739.1"/>
    <property type="molecule type" value="Genomic_DNA"/>
</dbReference>
<dbReference type="Gene3D" id="3.40.190.10">
    <property type="entry name" value="Periplasmic binding protein-like II"/>
    <property type="match status" value="2"/>
</dbReference>
<dbReference type="Pfam" id="PF03466">
    <property type="entry name" value="LysR_substrate"/>
    <property type="match status" value="1"/>
</dbReference>
<sequence>MPPVSFPPLTALRAFEAAIRHGRMTRAAEELGVTHGAISRQVRLLEDSFGTQLMTRSPSGLVPTETGVALAQHLSRGFREIEAGVAMLRADAGGVLDVSCLGTFTLRWLIPRLGRFATAHPGLEVRLSQSDAPCDFSRGRYDVAIRVTDHDLPAGTHVTTLFAERFGPVLAPALAARLALRSPADLIRAPRLWARTRPGAWADWGARSGCAVHEGGTAYEHFYFLLEAAAAGLGAAIAPEPHVADDLAAGRLVAPFGFLPSGLSYVAVRRLDAPRKARAFCDWIGREAAG</sequence>